<dbReference type="RefSeq" id="WP_169560855.1">
    <property type="nucleotide sequence ID" value="NZ_BSNF01000006.1"/>
</dbReference>
<evidence type="ECO:0000313" key="7">
    <source>
        <dbReference type="Proteomes" id="UP001161409"/>
    </source>
</evidence>
<dbReference type="InterPro" id="IPR011032">
    <property type="entry name" value="GroES-like_sf"/>
</dbReference>
<dbReference type="SUPFAM" id="SSF50129">
    <property type="entry name" value="GroES-like"/>
    <property type="match status" value="1"/>
</dbReference>
<keyword evidence="2 4" id="KW-0862">Zinc</keyword>
<evidence type="ECO:0000256" key="4">
    <source>
        <dbReference type="RuleBase" id="RU361277"/>
    </source>
</evidence>
<dbReference type="Gene3D" id="3.40.50.720">
    <property type="entry name" value="NAD(P)-binding Rossmann-like Domain"/>
    <property type="match status" value="1"/>
</dbReference>
<evidence type="ECO:0000313" key="6">
    <source>
        <dbReference type="EMBL" id="GLQ06714.1"/>
    </source>
</evidence>
<dbReference type="Proteomes" id="UP001161409">
    <property type="component" value="Unassembled WGS sequence"/>
</dbReference>
<dbReference type="InterPro" id="IPR050129">
    <property type="entry name" value="Zn_alcohol_dh"/>
</dbReference>
<dbReference type="InterPro" id="IPR020843">
    <property type="entry name" value="ER"/>
</dbReference>
<dbReference type="PANTHER" id="PTHR43401">
    <property type="entry name" value="L-THREONINE 3-DEHYDROGENASE"/>
    <property type="match status" value="1"/>
</dbReference>
<comment type="similarity">
    <text evidence="4">Belongs to the zinc-containing alcohol dehydrogenase family.</text>
</comment>
<dbReference type="SMART" id="SM00829">
    <property type="entry name" value="PKS_ER"/>
    <property type="match status" value="1"/>
</dbReference>
<dbReference type="Pfam" id="PF08240">
    <property type="entry name" value="ADH_N"/>
    <property type="match status" value="1"/>
</dbReference>
<evidence type="ECO:0000259" key="5">
    <source>
        <dbReference type="SMART" id="SM00829"/>
    </source>
</evidence>
<dbReference type="InterPro" id="IPR002328">
    <property type="entry name" value="ADH_Zn_CS"/>
</dbReference>
<accession>A0ABQ5U625</accession>
<dbReference type="SUPFAM" id="SSF51735">
    <property type="entry name" value="NAD(P)-binding Rossmann-fold domains"/>
    <property type="match status" value="1"/>
</dbReference>
<reference evidence="6" key="2">
    <citation type="submission" date="2023-01" db="EMBL/GenBank/DDBJ databases">
        <title>Draft genome sequence of Sneathiella chinensis strain NBRC 103408.</title>
        <authorList>
            <person name="Sun Q."/>
            <person name="Mori K."/>
        </authorList>
    </citation>
    <scope>NUCLEOTIDE SEQUENCE</scope>
    <source>
        <strain evidence="6">NBRC 103408</strain>
    </source>
</reference>
<dbReference type="NCBIfam" id="NF003808">
    <property type="entry name" value="PRK05396.1"/>
    <property type="match status" value="1"/>
</dbReference>
<sequence>MFTIAKAKPERGIWFSEQPPLPAPGRGMVMVDVVMAGICGTDFHIFKWDAWSAGRIRTPMTIGHEFVGRISAIGEDVEGFTIGERVSAECHIACGACAHCRTGNAHICEKTEIIGVDRPGAFAEQVIIPAGNLWKVPDAIPDHHAAVFDPVGNAMHMVTTAGVTARDVLIVGGGPIGLFAAAIAKAHGARSVSLQEPNQARGAIAASLGLDLVVSPRDENCKSSIVEICQGRGPDVVLEVSGNGKALDTALEIASPGAVVALLGIPGGPVELDLGVKVVMKGISLLGVTGRRMFETWYQVEAFMLKNPDLIDTVVTHILSAEDFETGFRLMEEGACGKVVLDFAGKKTKKIEKIEKAGKAS</sequence>
<proteinExistence type="inferred from homology"/>
<protein>
    <submittedName>
        <fullName evidence="6">L-threonine 3-dehydrogenase</fullName>
    </submittedName>
</protein>
<feature type="domain" description="Enoyl reductase (ER)" evidence="5">
    <location>
        <begin position="12"/>
        <end position="341"/>
    </location>
</feature>
<dbReference type="Gene3D" id="3.90.180.10">
    <property type="entry name" value="Medium-chain alcohol dehydrogenases, catalytic domain"/>
    <property type="match status" value="1"/>
</dbReference>
<name>A0ABQ5U625_9PROT</name>
<dbReference type="InterPro" id="IPR013149">
    <property type="entry name" value="ADH-like_C"/>
</dbReference>
<keyword evidence="1 4" id="KW-0479">Metal-binding</keyword>
<reference evidence="6" key="1">
    <citation type="journal article" date="2014" name="Int. J. Syst. Evol. Microbiol.">
        <title>Complete genome of a new Firmicutes species belonging to the dominant human colonic microbiota ('Ruminococcus bicirculans') reveals two chromosomes and a selective capacity to utilize plant glucans.</title>
        <authorList>
            <consortium name="NISC Comparative Sequencing Program"/>
            <person name="Wegmann U."/>
            <person name="Louis P."/>
            <person name="Goesmann A."/>
            <person name="Henrissat B."/>
            <person name="Duncan S.H."/>
            <person name="Flint H.J."/>
        </authorList>
    </citation>
    <scope>NUCLEOTIDE SEQUENCE</scope>
    <source>
        <strain evidence="6">NBRC 103408</strain>
    </source>
</reference>
<keyword evidence="3" id="KW-0560">Oxidoreductase</keyword>
<evidence type="ECO:0000256" key="2">
    <source>
        <dbReference type="ARBA" id="ARBA00022833"/>
    </source>
</evidence>
<comment type="cofactor">
    <cofactor evidence="4">
        <name>Zn(2+)</name>
        <dbReference type="ChEBI" id="CHEBI:29105"/>
    </cofactor>
</comment>
<organism evidence="6 7">
    <name type="scientific">Sneathiella chinensis</name>
    <dbReference type="NCBI Taxonomy" id="349750"/>
    <lineage>
        <taxon>Bacteria</taxon>
        <taxon>Pseudomonadati</taxon>
        <taxon>Pseudomonadota</taxon>
        <taxon>Alphaproteobacteria</taxon>
        <taxon>Sneathiellales</taxon>
        <taxon>Sneathiellaceae</taxon>
        <taxon>Sneathiella</taxon>
    </lineage>
</organism>
<keyword evidence="7" id="KW-1185">Reference proteome</keyword>
<dbReference type="InterPro" id="IPR036291">
    <property type="entry name" value="NAD(P)-bd_dom_sf"/>
</dbReference>
<dbReference type="EMBL" id="BSNF01000006">
    <property type="protein sequence ID" value="GLQ06714.1"/>
    <property type="molecule type" value="Genomic_DNA"/>
</dbReference>
<gene>
    <name evidence="6" type="primary">tdh</name>
    <name evidence="6" type="ORF">GCM10007924_19350</name>
</gene>
<evidence type="ECO:0000256" key="1">
    <source>
        <dbReference type="ARBA" id="ARBA00022723"/>
    </source>
</evidence>
<dbReference type="InterPro" id="IPR013154">
    <property type="entry name" value="ADH-like_N"/>
</dbReference>
<dbReference type="PROSITE" id="PS00059">
    <property type="entry name" value="ADH_ZINC"/>
    <property type="match status" value="1"/>
</dbReference>
<dbReference type="PANTHER" id="PTHR43401:SF2">
    <property type="entry name" value="L-THREONINE 3-DEHYDROGENASE"/>
    <property type="match status" value="1"/>
</dbReference>
<evidence type="ECO:0000256" key="3">
    <source>
        <dbReference type="ARBA" id="ARBA00023002"/>
    </source>
</evidence>
<dbReference type="Pfam" id="PF00107">
    <property type="entry name" value="ADH_zinc_N"/>
    <property type="match status" value="1"/>
</dbReference>
<comment type="caution">
    <text evidence="6">The sequence shown here is derived from an EMBL/GenBank/DDBJ whole genome shotgun (WGS) entry which is preliminary data.</text>
</comment>